<reference evidence="1 2" key="1">
    <citation type="submission" date="2018-08" db="EMBL/GenBank/DDBJ databases">
        <title>Aphanomyces genome sequencing and annotation.</title>
        <authorList>
            <person name="Minardi D."/>
            <person name="Oidtmann B."/>
            <person name="Van Der Giezen M."/>
            <person name="Studholme D.J."/>
        </authorList>
    </citation>
    <scope>NUCLEOTIDE SEQUENCE [LARGE SCALE GENOMIC DNA]</scope>
    <source>
        <strain evidence="1 2">FDL457</strain>
    </source>
</reference>
<evidence type="ECO:0000313" key="2">
    <source>
        <dbReference type="Proteomes" id="UP000286510"/>
    </source>
</evidence>
<evidence type="ECO:0000313" key="1">
    <source>
        <dbReference type="EMBL" id="RHZ02931.1"/>
    </source>
</evidence>
<comment type="caution">
    <text evidence="1">The sequence shown here is derived from an EMBL/GenBank/DDBJ whole genome shotgun (WGS) entry which is preliminary data.</text>
</comment>
<organism evidence="1 2">
    <name type="scientific">Aphanomyces astaci</name>
    <name type="common">Crayfish plague agent</name>
    <dbReference type="NCBI Taxonomy" id="112090"/>
    <lineage>
        <taxon>Eukaryota</taxon>
        <taxon>Sar</taxon>
        <taxon>Stramenopiles</taxon>
        <taxon>Oomycota</taxon>
        <taxon>Saprolegniomycetes</taxon>
        <taxon>Saprolegniales</taxon>
        <taxon>Verrucalvaceae</taxon>
        <taxon>Aphanomyces</taxon>
    </lineage>
</organism>
<gene>
    <name evidence="1" type="ORF">DYB26_000396</name>
</gene>
<dbReference type="EMBL" id="QUTF01018093">
    <property type="protein sequence ID" value="RHZ02931.1"/>
    <property type="molecule type" value="Genomic_DNA"/>
</dbReference>
<protein>
    <submittedName>
        <fullName evidence="1">Uncharacterized protein</fullName>
    </submittedName>
</protein>
<name>A0A418DZ36_APHAT</name>
<proteinExistence type="predicted"/>
<accession>A0A418DZ36</accession>
<sequence>MTTGIQHLPDDDYKTFSSGIQHLPDEDNGIQHLPDDDYKIYGIQHLPDDYYKTFSSGIQHLPDNAYKNLQQRDTEHPGQSEEDCLMLKVSALIARLQDQTTSDQLFLGQCLEDYSEVVHNCDDVADPFARYSTKSLRTLAKMVCVS</sequence>
<dbReference type="Proteomes" id="UP000286510">
    <property type="component" value="Unassembled WGS sequence"/>
</dbReference>
<dbReference type="AlphaFoldDB" id="A0A418DZ36"/>